<keyword evidence="9 17" id="KW-0378">Hydrolase</keyword>
<keyword evidence="15" id="KW-0458">Lysosome</keyword>
<comment type="similarity">
    <text evidence="5 17">Belongs to the acid ceramidase family.</text>
</comment>
<dbReference type="PANTHER" id="PTHR28583:SF1">
    <property type="entry name" value="ACID CERAMIDASE"/>
    <property type="match status" value="1"/>
</dbReference>
<keyword evidence="12" id="KW-0865">Zymogen</keyword>
<evidence type="ECO:0000256" key="5">
    <source>
        <dbReference type="ARBA" id="ARBA00005730"/>
    </source>
</evidence>
<evidence type="ECO:0000256" key="16">
    <source>
        <dbReference type="ARBA" id="ARBA00040588"/>
    </source>
</evidence>
<evidence type="ECO:0000256" key="12">
    <source>
        <dbReference type="ARBA" id="ARBA00023145"/>
    </source>
</evidence>
<evidence type="ECO:0000256" key="11">
    <source>
        <dbReference type="ARBA" id="ARBA00023098"/>
    </source>
</evidence>
<comment type="caution">
    <text evidence="22">The sequence shown here is derived from an EMBL/GenBank/DDBJ whole genome shotgun (WGS) entry which is preliminary data.</text>
</comment>
<evidence type="ECO:0000313" key="23">
    <source>
        <dbReference type="Proteomes" id="UP000218231"/>
    </source>
</evidence>
<evidence type="ECO:0000256" key="19">
    <source>
        <dbReference type="SAM" id="SignalP"/>
    </source>
</evidence>
<dbReference type="InterPro" id="IPR016699">
    <property type="entry name" value="Acid_ceramidase-like"/>
</dbReference>
<accession>A0A2A2KVH0</accession>
<dbReference type="GO" id="GO:0017064">
    <property type="term" value="F:fatty acid amide hydrolase activity"/>
    <property type="evidence" value="ECO:0007669"/>
    <property type="project" value="InterPro"/>
</dbReference>
<evidence type="ECO:0000313" key="22">
    <source>
        <dbReference type="EMBL" id="PAV77783.1"/>
    </source>
</evidence>
<feature type="domain" description="Acid ceramidase N-terminal" evidence="21">
    <location>
        <begin position="47"/>
        <end position="103"/>
    </location>
</feature>
<evidence type="ECO:0000256" key="13">
    <source>
        <dbReference type="ARBA" id="ARBA00023157"/>
    </source>
</evidence>
<evidence type="ECO:0000256" key="1">
    <source>
        <dbReference type="ARBA" id="ARBA00004371"/>
    </source>
</evidence>
<protein>
    <recommendedName>
        <fullName evidence="16">Acid ceramidase</fullName>
        <ecNumber evidence="6">3.5.1.23</ecNumber>
    </recommendedName>
</protein>
<dbReference type="GO" id="GO:0005764">
    <property type="term" value="C:lysosome"/>
    <property type="evidence" value="ECO:0007669"/>
    <property type="project" value="UniProtKB-SubCell"/>
</dbReference>
<dbReference type="InterPro" id="IPR029130">
    <property type="entry name" value="Acid_ceramidase_N"/>
</dbReference>
<dbReference type="Pfam" id="PF02275">
    <property type="entry name" value="CBAH"/>
    <property type="match status" value="1"/>
</dbReference>
<evidence type="ECO:0000256" key="7">
    <source>
        <dbReference type="ARBA" id="ARBA00022525"/>
    </source>
</evidence>
<organism evidence="22 23">
    <name type="scientific">Diploscapter pachys</name>
    <dbReference type="NCBI Taxonomy" id="2018661"/>
    <lineage>
        <taxon>Eukaryota</taxon>
        <taxon>Metazoa</taxon>
        <taxon>Ecdysozoa</taxon>
        <taxon>Nematoda</taxon>
        <taxon>Chromadorea</taxon>
        <taxon>Rhabditida</taxon>
        <taxon>Rhabditina</taxon>
        <taxon>Rhabditomorpha</taxon>
        <taxon>Rhabditoidea</taxon>
        <taxon>Rhabditidae</taxon>
        <taxon>Diploscapter</taxon>
    </lineage>
</organism>
<dbReference type="InterPro" id="IPR029132">
    <property type="entry name" value="CBAH/NAAA_C"/>
</dbReference>
<comment type="pathway">
    <text evidence="4">Sphingolipid metabolism.</text>
</comment>
<evidence type="ECO:0000256" key="8">
    <source>
        <dbReference type="ARBA" id="ARBA00022729"/>
    </source>
</evidence>
<dbReference type="GO" id="GO:0005576">
    <property type="term" value="C:extracellular region"/>
    <property type="evidence" value="ECO:0007669"/>
    <property type="project" value="UniProtKB-SubCell"/>
</dbReference>
<dbReference type="GO" id="GO:0006631">
    <property type="term" value="P:fatty acid metabolic process"/>
    <property type="evidence" value="ECO:0007669"/>
    <property type="project" value="InterPro"/>
</dbReference>
<evidence type="ECO:0000256" key="14">
    <source>
        <dbReference type="ARBA" id="ARBA00023180"/>
    </source>
</evidence>
<dbReference type="PANTHER" id="PTHR28583">
    <property type="entry name" value="ACID AMIDASE"/>
    <property type="match status" value="1"/>
</dbReference>
<dbReference type="PIRSF" id="PIRSF017632">
    <property type="entry name" value="Acid_ceramidase-like"/>
    <property type="match status" value="1"/>
</dbReference>
<keyword evidence="11 17" id="KW-0443">Lipid metabolism</keyword>
<feature type="domain" description="Choloylglycine hydrolase/NAAA C-terminal" evidence="20">
    <location>
        <begin position="142"/>
        <end position="294"/>
    </location>
</feature>
<dbReference type="GO" id="GO:0006665">
    <property type="term" value="P:sphingolipid metabolic process"/>
    <property type="evidence" value="ECO:0007669"/>
    <property type="project" value="UniProtKB-KW"/>
</dbReference>
<evidence type="ECO:0000256" key="15">
    <source>
        <dbReference type="ARBA" id="ARBA00023228"/>
    </source>
</evidence>
<evidence type="ECO:0000256" key="10">
    <source>
        <dbReference type="ARBA" id="ARBA00022919"/>
    </source>
</evidence>
<evidence type="ECO:0000256" key="9">
    <source>
        <dbReference type="ARBA" id="ARBA00022801"/>
    </source>
</evidence>
<feature type="active site" description="Nucleophile" evidence="18">
    <location>
        <position position="142"/>
    </location>
</feature>
<keyword evidence="8 19" id="KW-0732">Signal</keyword>
<dbReference type="AlphaFoldDB" id="A0A2A2KVH0"/>
<keyword evidence="14" id="KW-0325">Glycoprotein</keyword>
<evidence type="ECO:0000259" key="20">
    <source>
        <dbReference type="Pfam" id="PF02275"/>
    </source>
</evidence>
<evidence type="ECO:0000256" key="2">
    <source>
        <dbReference type="ARBA" id="ARBA00004613"/>
    </source>
</evidence>
<gene>
    <name evidence="22" type="ORF">WR25_24014</name>
</gene>
<dbReference type="Pfam" id="PF15508">
    <property type="entry name" value="NAAA-beta"/>
    <property type="match status" value="1"/>
</dbReference>
<evidence type="ECO:0000256" key="3">
    <source>
        <dbReference type="ARBA" id="ARBA00004760"/>
    </source>
</evidence>
<dbReference type="Gene3D" id="3.60.60.10">
    <property type="entry name" value="Penicillin V Acylase, Chain A"/>
    <property type="match status" value="1"/>
</dbReference>
<evidence type="ECO:0000256" key="4">
    <source>
        <dbReference type="ARBA" id="ARBA00004991"/>
    </source>
</evidence>
<proteinExistence type="inferred from homology"/>
<dbReference type="EC" id="3.5.1.23" evidence="6"/>
<comment type="pathway">
    <text evidence="3">Lipid metabolism; sphingolipid metabolism.</text>
</comment>
<evidence type="ECO:0000256" key="18">
    <source>
        <dbReference type="PIRSR" id="PIRSR017632-1"/>
    </source>
</evidence>
<keyword evidence="7" id="KW-0964">Secreted</keyword>
<dbReference type="STRING" id="2018661.A0A2A2KVH0"/>
<keyword evidence="10" id="KW-0746">Sphingolipid metabolism</keyword>
<evidence type="ECO:0000259" key="21">
    <source>
        <dbReference type="Pfam" id="PF15508"/>
    </source>
</evidence>
<evidence type="ECO:0000256" key="17">
    <source>
        <dbReference type="PIRNR" id="PIRNR017632"/>
    </source>
</evidence>
<sequence length="396" mass="44635">MRTISLIILAISVICAFGKHVDLPPPFNDDCVLSDGKNLYDQSKQFDVPWFTVDLDAPPHERWKDIAIRYKVEMGEIIDMIEGLLDGIIPGIFNFIEKSMADAAPRMPMPYRDEIQGIADYSGLSLGKCVMFNIFYEVSSFCTSIVAQDPDGHIVHARNLDFGEFFGWNTTTHEWTIATQLRKMLVNLNWKKNGAVLFKSISFAGYSGILSGMRPGAFSITVDSRFAKPSGVHGTISWLLGHNQDIKWMAWLTRETLENCDNYVDAKNKLMGTPLLAAVYFILGGYNPWEGAIIARSDNDTALLTELDKNAEDGWFVLETNYDKNKDPLFLDDRNTPGMACMRKMSQNGVSFQGLFNVLSSRTNLNKATVYTALMDTKSGQVETYIQWCRGECWAW</sequence>
<comment type="subcellular location">
    <subcellularLocation>
        <location evidence="1">Lysosome</location>
    </subcellularLocation>
    <subcellularLocation>
        <location evidence="2">Secreted</location>
    </subcellularLocation>
</comment>
<feature type="chain" id="PRO_5012042102" description="Acid ceramidase" evidence="19">
    <location>
        <begin position="19"/>
        <end position="396"/>
    </location>
</feature>
<dbReference type="CDD" id="cd01903">
    <property type="entry name" value="Ntn_AC_NAAA"/>
    <property type="match status" value="1"/>
</dbReference>
<reference evidence="22 23" key="1">
    <citation type="journal article" date="2017" name="Curr. Biol.">
        <title>Genome architecture and evolution of a unichromosomal asexual nematode.</title>
        <authorList>
            <person name="Fradin H."/>
            <person name="Zegar C."/>
            <person name="Gutwein M."/>
            <person name="Lucas J."/>
            <person name="Kovtun M."/>
            <person name="Corcoran D."/>
            <person name="Baugh L.R."/>
            <person name="Kiontke K."/>
            <person name="Gunsalus K."/>
            <person name="Fitch D.H."/>
            <person name="Piano F."/>
        </authorList>
    </citation>
    <scope>NUCLEOTIDE SEQUENCE [LARGE SCALE GENOMIC DNA]</scope>
    <source>
        <strain evidence="22">PF1309</strain>
    </source>
</reference>
<dbReference type="GO" id="GO:0017040">
    <property type="term" value="F:N-acylsphingosine amidohydrolase activity"/>
    <property type="evidence" value="ECO:0007669"/>
    <property type="project" value="UniProtKB-EC"/>
</dbReference>
<feature type="signal peptide" evidence="19">
    <location>
        <begin position="1"/>
        <end position="18"/>
    </location>
</feature>
<dbReference type="GO" id="GO:0016020">
    <property type="term" value="C:membrane"/>
    <property type="evidence" value="ECO:0007669"/>
    <property type="project" value="GOC"/>
</dbReference>
<dbReference type="Proteomes" id="UP000218231">
    <property type="component" value="Unassembled WGS sequence"/>
</dbReference>
<dbReference type="EMBL" id="LIAE01007660">
    <property type="protein sequence ID" value="PAV77783.1"/>
    <property type="molecule type" value="Genomic_DNA"/>
</dbReference>
<dbReference type="OrthoDB" id="5273684at2759"/>
<dbReference type="FunFam" id="3.60.60.10:FF:000006">
    <property type="entry name" value="N-acylethanolamine-hydrolyzing acid amidase"/>
    <property type="match status" value="1"/>
</dbReference>
<keyword evidence="23" id="KW-1185">Reference proteome</keyword>
<name>A0A2A2KVH0_9BILA</name>
<keyword evidence="13" id="KW-1015">Disulfide bond</keyword>
<evidence type="ECO:0000256" key="6">
    <source>
        <dbReference type="ARBA" id="ARBA00011891"/>
    </source>
</evidence>